<dbReference type="InterPro" id="IPR036380">
    <property type="entry name" value="Isochorismatase-like_sf"/>
</dbReference>
<feature type="domain" description="Isochorismatase-like" evidence="2">
    <location>
        <begin position="4"/>
        <end position="176"/>
    </location>
</feature>
<dbReference type="STRING" id="310781.SAMN05216259_104214"/>
<evidence type="ECO:0000313" key="4">
    <source>
        <dbReference type="Proteomes" id="UP000199341"/>
    </source>
</evidence>
<proteinExistence type="predicted"/>
<accession>A0A1H0BK72</accession>
<dbReference type="PANTHER" id="PTHR43540:SF1">
    <property type="entry name" value="ISOCHORISMATASE HYDROLASE"/>
    <property type="match status" value="1"/>
</dbReference>
<dbReference type="OrthoDB" id="9814140at2"/>
<dbReference type="CDD" id="cd00431">
    <property type="entry name" value="cysteine_hydrolases"/>
    <property type="match status" value="1"/>
</dbReference>
<organism evidence="3 4">
    <name type="scientific">Actinacidiphila guanduensis</name>
    <dbReference type="NCBI Taxonomy" id="310781"/>
    <lineage>
        <taxon>Bacteria</taxon>
        <taxon>Bacillati</taxon>
        <taxon>Actinomycetota</taxon>
        <taxon>Actinomycetes</taxon>
        <taxon>Kitasatosporales</taxon>
        <taxon>Streptomycetaceae</taxon>
        <taxon>Actinacidiphila</taxon>
    </lineage>
</organism>
<dbReference type="PANTHER" id="PTHR43540">
    <property type="entry name" value="PEROXYUREIDOACRYLATE/UREIDOACRYLATE AMIDOHYDROLASE-RELATED"/>
    <property type="match status" value="1"/>
</dbReference>
<keyword evidence="1" id="KW-0378">Hydrolase</keyword>
<dbReference type="Gene3D" id="3.40.50.850">
    <property type="entry name" value="Isochorismatase-like"/>
    <property type="match status" value="1"/>
</dbReference>
<dbReference type="Pfam" id="PF00857">
    <property type="entry name" value="Isochorismatase"/>
    <property type="match status" value="1"/>
</dbReference>
<dbReference type="InterPro" id="IPR050272">
    <property type="entry name" value="Isochorismatase-like_hydrls"/>
</dbReference>
<name>A0A1H0BK72_9ACTN</name>
<evidence type="ECO:0000313" key="3">
    <source>
        <dbReference type="EMBL" id="SDN46017.1"/>
    </source>
</evidence>
<sequence length="192" mass="20146">MSRSALLLMDLQPNHLGHVPDDYLPRAVHALDVARGAGVLVIHVALRLRDGHVDAHPRNKVFGAVPHHLYTAGDPGGAIHPDVAPIEGEIVVHKNRVSAFAGNNLRQILDAQGVDHLVLAGIATGGVVLSTALQAADLDYGLTVLSDACADPDPALHDMLIGKVLPRRGEVTTTDEWARTLRPAAAAAPGVS</sequence>
<dbReference type="AlphaFoldDB" id="A0A1H0BK72"/>
<keyword evidence="4" id="KW-1185">Reference proteome</keyword>
<dbReference type="EMBL" id="FNIE01000004">
    <property type="protein sequence ID" value="SDN46017.1"/>
    <property type="molecule type" value="Genomic_DNA"/>
</dbReference>
<dbReference type="SUPFAM" id="SSF52499">
    <property type="entry name" value="Isochorismatase-like hydrolases"/>
    <property type="match status" value="1"/>
</dbReference>
<dbReference type="GO" id="GO:0016787">
    <property type="term" value="F:hydrolase activity"/>
    <property type="evidence" value="ECO:0007669"/>
    <property type="project" value="UniProtKB-KW"/>
</dbReference>
<reference evidence="3 4" key="1">
    <citation type="submission" date="2016-10" db="EMBL/GenBank/DDBJ databases">
        <authorList>
            <person name="de Groot N.N."/>
        </authorList>
    </citation>
    <scope>NUCLEOTIDE SEQUENCE [LARGE SCALE GENOMIC DNA]</scope>
    <source>
        <strain evidence="3 4">CGMCC 4.2022</strain>
    </source>
</reference>
<dbReference type="Proteomes" id="UP000199341">
    <property type="component" value="Unassembled WGS sequence"/>
</dbReference>
<dbReference type="InterPro" id="IPR000868">
    <property type="entry name" value="Isochorismatase-like_dom"/>
</dbReference>
<dbReference type="RefSeq" id="WP_093783999.1">
    <property type="nucleotide sequence ID" value="NZ_FNIE01000004.1"/>
</dbReference>
<protein>
    <submittedName>
        <fullName evidence="3">Nicotinamidase-related amidase</fullName>
    </submittedName>
</protein>
<gene>
    <name evidence="3" type="ORF">SAMN05216259_104214</name>
</gene>
<evidence type="ECO:0000259" key="2">
    <source>
        <dbReference type="Pfam" id="PF00857"/>
    </source>
</evidence>
<evidence type="ECO:0000256" key="1">
    <source>
        <dbReference type="ARBA" id="ARBA00022801"/>
    </source>
</evidence>